<keyword evidence="11" id="KW-1185">Reference proteome</keyword>
<feature type="compositionally biased region" description="Low complexity" evidence="7">
    <location>
        <begin position="458"/>
        <end position="477"/>
    </location>
</feature>
<keyword evidence="3 8" id="KW-0812">Transmembrane</keyword>
<dbReference type="EMBL" id="JAAXMD010000078">
    <property type="protein sequence ID" value="NKQ24969.1"/>
    <property type="molecule type" value="Genomic_DNA"/>
</dbReference>
<dbReference type="InterPro" id="IPR036259">
    <property type="entry name" value="MFS_trans_sf"/>
</dbReference>
<evidence type="ECO:0000256" key="4">
    <source>
        <dbReference type="ARBA" id="ARBA00022989"/>
    </source>
</evidence>
<dbReference type="InterPro" id="IPR011701">
    <property type="entry name" value="MFS"/>
</dbReference>
<evidence type="ECO:0000256" key="5">
    <source>
        <dbReference type="ARBA" id="ARBA00023136"/>
    </source>
</evidence>
<evidence type="ECO:0000256" key="2">
    <source>
        <dbReference type="ARBA" id="ARBA00022448"/>
    </source>
</evidence>
<dbReference type="PANTHER" id="PTHR42718">
    <property type="entry name" value="MAJOR FACILITATOR SUPERFAMILY MULTIDRUG TRANSPORTER MFSC"/>
    <property type="match status" value="1"/>
</dbReference>
<dbReference type="PANTHER" id="PTHR42718:SF9">
    <property type="entry name" value="MAJOR FACILITATOR SUPERFAMILY MULTIDRUG TRANSPORTER MFSC"/>
    <property type="match status" value="1"/>
</dbReference>
<dbReference type="CDD" id="cd17504">
    <property type="entry name" value="MFS_MMR_MDR_like"/>
    <property type="match status" value="1"/>
</dbReference>
<feature type="transmembrane region" description="Helical" evidence="8">
    <location>
        <begin position="218"/>
        <end position="240"/>
    </location>
</feature>
<dbReference type="RefSeq" id="WP_168373376.1">
    <property type="nucleotide sequence ID" value="NZ_JAAXMD010000078.1"/>
</dbReference>
<evidence type="ECO:0000259" key="9">
    <source>
        <dbReference type="PROSITE" id="PS50850"/>
    </source>
</evidence>
<evidence type="ECO:0000256" key="3">
    <source>
        <dbReference type="ARBA" id="ARBA00022692"/>
    </source>
</evidence>
<dbReference type="Proteomes" id="UP000744032">
    <property type="component" value="Unassembled WGS sequence"/>
</dbReference>
<comment type="subcellular location">
    <subcellularLocation>
        <location evidence="1">Cell membrane</location>
        <topology evidence="1">Multi-pass membrane protein</topology>
    </subcellularLocation>
</comment>
<keyword evidence="5 8" id="KW-0472">Membrane</keyword>
<keyword evidence="6" id="KW-0046">Antibiotic resistance</keyword>
<feature type="transmembrane region" description="Helical" evidence="8">
    <location>
        <begin position="132"/>
        <end position="156"/>
    </location>
</feature>
<evidence type="ECO:0000256" key="8">
    <source>
        <dbReference type="SAM" id="Phobius"/>
    </source>
</evidence>
<keyword evidence="4 8" id="KW-1133">Transmembrane helix</keyword>
<feature type="transmembrane region" description="Helical" evidence="8">
    <location>
        <begin position="47"/>
        <end position="64"/>
    </location>
</feature>
<reference evidence="10 11" key="1">
    <citation type="submission" date="2020-04" db="EMBL/GenBank/DDBJ databases">
        <title>Genome sequence of Streptomyces galbus strain I339.</title>
        <authorList>
            <person name="Silva E.A.N."/>
            <person name="Merces M."/>
            <person name="Castelo Branco A.P.O.T."/>
            <person name="Vasconcelos P.C."/>
            <person name="Costa N.P."/>
            <person name="Marinho G.C.S."/>
            <person name="Oliveira C.J.B."/>
            <person name="Araujo D."/>
            <person name="Rodrigues Junior V.S."/>
            <person name="Almeida R."/>
            <person name="Silva Filho U.R."/>
            <person name="Andrade A.S.A."/>
            <person name="Cibulski S.P."/>
        </authorList>
    </citation>
    <scope>NUCLEOTIDE SEQUENCE [LARGE SCALE GENOMIC DNA]</scope>
    <source>
        <strain evidence="10 11">I339</strain>
    </source>
</reference>
<feature type="transmembrane region" description="Helical" evidence="8">
    <location>
        <begin position="100"/>
        <end position="120"/>
    </location>
</feature>
<accession>A0ABX1IH36</accession>
<dbReference type="SUPFAM" id="SSF103473">
    <property type="entry name" value="MFS general substrate transporter"/>
    <property type="match status" value="1"/>
</dbReference>
<feature type="transmembrane region" description="Helical" evidence="8">
    <location>
        <begin position="332"/>
        <end position="352"/>
    </location>
</feature>
<evidence type="ECO:0000256" key="7">
    <source>
        <dbReference type="SAM" id="MobiDB-lite"/>
    </source>
</evidence>
<evidence type="ECO:0000256" key="6">
    <source>
        <dbReference type="ARBA" id="ARBA00023251"/>
    </source>
</evidence>
<feature type="transmembrane region" description="Helical" evidence="8">
    <location>
        <begin position="358"/>
        <end position="381"/>
    </location>
</feature>
<feature type="region of interest" description="Disordered" evidence="7">
    <location>
        <begin position="458"/>
        <end position="498"/>
    </location>
</feature>
<dbReference type="Gene3D" id="1.20.1720.10">
    <property type="entry name" value="Multidrug resistance protein D"/>
    <property type="match status" value="1"/>
</dbReference>
<dbReference type="InterPro" id="IPR020846">
    <property type="entry name" value="MFS_dom"/>
</dbReference>
<dbReference type="Gene3D" id="1.20.1250.20">
    <property type="entry name" value="MFS general substrate transporter like domains"/>
    <property type="match status" value="1"/>
</dbReference>
<organism evidence="10 11">
    <name type="scientific">Streptomyces galbus</name>
    <dbReference type="NCBI Taxonomy" id="33898"/>
    <lineage>
        <taxon>Bacteria</taxon>
        <taxon>Bacillati</taxon>
        <taxon>Actinomycetota</taxon>
        <taxon>Actinomycetes</taxon>
        <taxon>Kitasatosporales</taxon>
        <taxon>Streptomycetaceae</taxon>
        <taxon>Streptomyces</taxon>
    </lineage>
</organism>
<feature type="transmembrane region" description="Helical" evidence="8">
    <location>
        <begin position="294"/>
        <end position="320"/>
    </location>
</feature>
<evidence type="ECO:0000313" key="10">
    <source>
        <dbReference type="EMBL" id="NKQ24969.1"/>
    </source>
</evidence>
<feature type="domain" description="Major facilitator superfamily (MFS) profile" evidence="9">
    <location>
        <begin position="9"/>
        <end position="456"/>
    </location>
</feature>
<name>A0ABX1IH36_STRGB</name>
<evidence type="ECO:0000256" key="1">
    <source>
        <dbReference type="ARBA" id="ARBA00004651"/>
    </source>
</evidence>
<feature type="transmembrane region" description="Helical" evidence="8">
    <location>
        <begin position="162"/>
        <end position="181"/>
    </location>
</feature>
<feature type="transmembrane region" description="Helical" evidence="8">
    <location>
        <begin position="432"/>
        <end position="453"/>
    </location>
</feature>
<dbReference type="Pfam" id="PF07690">
    <property type="entry name" value="MFS_1"/>
    <property type="match status" value="1"/>
</dbReference>
<feature type="transmembrane region" description="Helical" evidence="8">
    <location>
        <begin position="193"/>
        <end position="212"/>
    </location>
</feature>
<feature type="transmembrane region" description="Helical" evidence="8">
    <location>
        <begin position="402"/>
        <end position="420"/>
    </location>
</feature>
<sequence>MPRTSTRLTFAVLATGAGVFSMLQSLIAPALPTVQHALHTSQSTATWVMTAYLLSASVFTPILGRVGDLIGKKRTLVAVLLAVLAGCLLAALAPSIGVLIVARVVQGIGGALFPLSFGIIRDEFAPSRVPGSISNLSAVIAAGGGVGMVAAGPIVSALDYRWLFWIPVAIVAAATLIAVRYVPESPRRTGGRVNWLGAVLLSGWLVALLLPLSQAGVWGWGSARVVGLFALSAVLFALWLTGEARSRTPLIDLRVMRLPAVWTTNLAALLFGAGMYAIWSFLPGFVQTPSAAGYGFGASVTASGLLMLPMLVAMFVSGVLSGRLEPRLGAKTLLVCGAAFGAVALAFLALWHDAQWQIAVVAGLFGFGIGLAFASMANLVVGSVPAEQTGAATGMNANIRTIGGSIGAAVTGVLVTGRLQPSGLPYESGYTHGFTLLAVLCLAAALAALLVPVRRAAGGPAGKAPRAGSGPAASRPAEPVQSLQPVEPGAPVGPAPRG</sequence>
<protein>
    <submittedName>
        <fullName evidence="10">MFS transporter</fullName>
    </submittedName>
</protein>
<evidence type="ECO:0000313" key="11">
    <source>
        <dbReference type="Proteomes" id="UP000744032"/>
    </source>
</evidence>
<keyword evidence="2" id="KW-0813">Transport</keyword>
<feature type="transmembrane region" description="Helical" evidence="8">
    <location>
        <begin position="260"/>
        <end position="282"/>
    </location>
</feature>
<gene>
    <name evidence="10" type="ORF">HF200_11045</name>
</gene>
<dbReference type="PROSITE" id="PS50850">
    <property type="entry name" value="MFS"/>
    <property type="match status" value="1"/>
</dbReference>
<feature type="transmembrane region" description="Helical" evidence="8">
    <location>
        <begin position="76"/>
        <end position="94"/>
    </location>
</feature>
<comment type="caution">
    <text evidence="10">The sequence shown here is derived from an EMBL/GenBank/DDBJ whole genome shotgun (WGS) entry which is preliminary data.</text>
</comment>
<proteinExistence type="predicted"/>